<evidence type="ECO:0000313" key="2">
    <source>
        <dbReference type="Proteomes" id="UP000266861"/>
    </source>
</evidence>
<dbReference type="AlphaFoldDB" id="A0A397GEM9"/>
<evidence type="ECO:0000313" key="1">
    <source>
        <dbReference type="EMBL" id="RHZ46540.1"/>
    </source>
</evidence>
<gene>
    <name evidence="1" type="ORF">Glove_615g46</name>
</gene>
<accession>A0A397GEM9</accession>
<name>A0A397GEM9_9GLOM</name>
<proteinExistence type="predicted"/>
<dbReference type="EMBL" id="PQFF01000511">
    <property type="protein sequence ID" value="RHZ46540.1"/>
    <property type="molecule type" value="Genomic_DNA"/>
</dbReference>
<keyword evidence="2" id="KW-1185">Reference proteome</keyword>
<sequence length="139" mass="16369">MIQSEELNKLISELAEVYSSKVREIVQETSSFNTSQLKELQYIRKQLNLLFQIRNTCLKVLEDLELLDLYSSLSHYELAEVYSSKVREIVQETSSFNTSQLKELQYIRKQLNLLFQIRNTCLKVLEDLELLDLYSSLSH</sequence>
<organism evidence="1 2">
    <name type="scientific">Diversispora epigaea</name>
    <dbReference type="NCBI Taxonomy" id="1348612"/>
    <lineage>
        <taxon>Eukaryota</taxon>
        <taxon>Fungi</taxon>
        <taxon>Fungi incertae sedis</taxon>
        <taxon>Mucoromycota</taxon>
        <taxon>Glomeromycotina</taxon>
        <taxon>Glomeromycetes</taxon>
        <taxon>Diversisporales</taxon>
        <taxon>Diversisporaceae</taxon>
        <taxon>Diversispora</taxon>
    </lineage>
</organism>
<reference evidence="1 2" key="1">
    <citation type="submission" date="2018-08" db="EMBL/GenBank/DDBJ databases">
        <title>Genome and evolution of the arbuscular mycorrhizal fungus Diversispora epigaea (formerly Glomus versiforme) and its bacterial endosymbionts.</title>
        <authorList>
            <person name="Sun X."/>
            <person name="Fei Z."/>
            <person name="Harrison M."/>
        </authorList>
    </citation>
    <scope>NUCLEOTIDE SEQUENCE [LARGE SCALE GENOMIC DNA]</scope>
    <source>
        <strain evidence="1 2">IT104</strain>
    </source>
</reference>
<protein>
    <submittedName>
        <fullName evidence="1">Uncharacterized protein</fullName>
    </submittedName>
</protein>
<dbReference type="Proteomes" id="UP000266861">
    <property type="component" value="Unassembled WGS sequence"/>
</dbReference>
<comment type="caution">
    <text evidence="1">The sequence shown here is derived from an EMBL/GenBank/DDBJ whole genome shotgun (WGS) entry which is preliminary data.</text>
</comment>